<dbReference type="Proteomes" id="UP000716446">
    <property type="component" value="Unassembled WGS sequence"/>
</dbReference>
<accession>A0A9N8PAX6</accession>
<sequence>MSSRHVSLKANLSRSYFVVGNLAESQEELIRICSLLRGTESAVQAVSVSPQSSRLYWPKQNSILTA</sequence>
<gene>
    <name evidence="1" type="ORF">AWRI4619_LOCUS5269</name>
</gene>
<organism evidence="1 2">
    <name type="scientific">Aureobasidium vineae</name>
    <dbReference type="NCBI Taxonomy" id="2773715"/>
    <lineage>
        <taxon>Eukaryota</taxon>
        <taxon>Fungi</taxon>
        <taxon>Dikarya</taxon>
        <taxon>Ascomycota</taxon>
        <taxon>Pezizomycotina</taxon>
        <taxon>Dothideomycetes</taxon>
        <taxon>Dothideomycetidae</taxon>
        <taxon>Dothideales</taxon>
        <taxon>Saccotheciaceae</taxon>
        <taxon>Aureobasidium</taxon>
    </lineage>
</organism>
<evidence type="ECO:0000313" key="1">
    <source>
        <dbReference type="EMBL" id="CAD0088151.1"/>
    </source>
</evidence>
<evidence type="ECO:0000313" key="2">
    <source>
        <dbReference type="Proteomes" id="UP000716446"/>
    </source>
</evidence>
<comment type="caution">
    <text evidence="1">The sequence shown here is derived from an EMBL/GenBank/DDBJ whole genome shotgun (WGS) entry which is preliminary data.</text>
</comment>
<protein>
    <submittedName>
        <fullName evidence="1">Uncharacterized protein</fullName>
    </submittedName>
</protein>
<name>A0A9N8PAX6_9PEZI</name>
<dbReference type="AlphaFoldDB" id="A0A9N8PAX6"/>
<keyword evidence="2" id="KW-1185">Reference proteome</keyword>
<reference evidence="1" key="1">
    <citation type="submission" date="2020-06" db="EMBL/GenBank/DDBJ databases">
        <authorList>
            <person name="Onetto C."/>
        </authorList>
    </citation>
    <scope>NUCLEOTIDE SEQUENCE</scope>
</reference>
<dbReference type="EMBL" id="CAIJEN010000006">
    <property type="protein sequence ID" value="CAD0088151.1"/>
    <property type="molecule type" value="Genomic_DNA"/>
</dbReference>
<proteinExistence type="predicted"/>